<sequence length="157" mass="17869">MELAKEHDCGPFQIASNKVLDQLANIRPDRLIPLPLQQTMVRLAPSIQHTYRVHLETAASVIDLSRIRCVSESTMWGYLCSAVELGLPVHLDKLDVDRNLINTVLDTAREKLDGDVFRLKPLMEALPPDFIDYNRLKIIRAILLWEYESDSTESSTP</sequence>
<proteinExistence type="predicted"/>
<dbReference type="EMBL" id="WIXE01022562">
    <property type="protein sequence ID" value="KAK5967373.1"/>
    <property type="molecule type" value="Genomic_DNA"/>
</dbReference>
<keyword evidence="3" id="KW-1185">Reference proteome</keyword>
<dbReference type="InterPro" id="IPR029491">
    <property type="entry name" value="Helicase_HTH"/>
</dbReference>
<feature type="non-terminal residue" evidence="2">
    <location>
        <position position="157"/>
    </location>
</feature>
<feature type="domain" description="Helicase Helix-turn-helix" evidence="1">
    <location>
        <begin position="47"/>
        <end position="139"/>
    </location>
</feature>
<evidence type="ECO:0000259" key="1">
    <source>
        <dbReference type="Pfam" id="PF14493"/>
    </source>
</evidence>
<evidence type="ECO:0000313" key="3">
    <source>
        <dbReference type="Proteomes" id="UP001331761"/>
    </source>
</evidence>
<gene>
    <name evidence="2" type="ORF">GCK32_014119</name>
</gene>
<comment type="caution">
    <text evidence="2">The sequence shown here is derived from an EMBL/GenBank/DDBJ whole genome shotgun (WGS) entry which is preliminary data.</text>
</comment>
<evidence type="ECO:0000313" key="2">
    <source>
        <dbReference type="EMBL" id="KAK5967373.1"/>
    </source>
</evidence>
<accession>A0AAN8FNB1</accession>
<dbReference type="AlphaFoldDB" id="A0AAN8FNB1"/>
<dbReference type="Proteomes" id="UP001331761">
    <property type="component" value="Unassembled WGS sequence"/>
</dbReference>
<protein>
    <recommendedName>
        <fullName evidence="1">Helicase Helix-turn-helix domain-containing protein</fullName>
    </recommendedName>
</protein>
<name>A0AAN8FNB1_TRICO</name>
<reference evidence="2 3" key="1">
    <citation type="submission" date="2019-10" db="EMBL/GenBank/DDBJ databases">
        <title>Assembly and Annotation for the nematode Trichostrongylus colubriformis.</title>
        <authorList>
            <person name="Martin J."/>
        </authorList>
    </citation>
    <scope>NUCLEOTIDE SEQUENCE [LARGE SCALE GENOMIC DNA]</scope>
    <source>
        <strain evidence="2">G859</strain>
        <tissue evidence="2">Whole worm</tissue>
    </source>
</reference>
<organism evidence="2 3">
    <name type="scientific">Trichostrongylus colubriformis</name>
    <name type="common">Black scour worm</name>
    <dbReference type="NCBI Taxonomy" id="6319"/>
    <lineage>
        <taxon>Eukaryota</taxon>
        <taxon>Metazoa</taxon>
        <taxon>Ecdysozoa</taxon>
        <taxon>Nematoda</taxon>
        <taxon>Chromadorea</taxon>
        <taxon>Rhabditida</taxon>
        <taxon>Rhabditina</taxon>
        <taxon>Rhabditomorpha</taxon>
        <taxon>Strongyloidea</taxon>
        <taxon>Trichostrongylidae</taxon>
        <taxon>Trichostrongylus</taxon>
    </lineage>
</organism>
<dbReference type="Pfam" id="PF14493">
    <property type="entry name" value="HTH_40"/>
    <property type="match status" value="1"/>
</dbReference>